<evidence type="ECO:0000256" key="7">
    <source>
        <dbReference type="ARBA" id="ARBA00023136"/>
    </source>
</evidence>
<dbReference type="AlphaFoldDB" id="A0A3S0R628"/>
<evidence type="ECO:0000256" key="6">
    <source>
        <dbReference type="ARBA" id="ARBA00022989"/>
    </source>
</evidence>
<dbReference type="PANTHER" id="PTHR43867:SF4">
    <property type="entry name" value="BETA-(1-3)-GLUCOSYL TRANSFERASE"/>
    <property type="match status" value="1"/>
</dbReference>
<dbReference type="SUPFAM" id="SSF51445">
    <property type="entry name" value="(Trans)glycosidases"/>
    <property type="match status" value="1"/>
</dbReference>
<dbReference type="InterPro" id="IPR029044">
    <property type="entry name" value="Nucleotide-diphossugar_trans"/>
</dbReference>
<feature type="transmembrane region" description="Helical" evidence="12">
    <location>
        <begin position="330"/>
        <end position="348"/>
    </location>
</feature>
<sequence length="892" mass="93994">MISPTVIPPTVHTPNRSIRRTAIAVALLAVTVGHACVWSWRNAPTVVEAEPGRLASVSYSPSGRDYDPTRSPVVARADLEKDMSAIAGFADGIRTYSSLGSQGQVPEIAAAKGLDVTLGVWLSRDAARNEQEVARAITLAKTVRGIRRIVVGNETLLRADLTDAELAAFIKRVRAAVPRTIKVGTADVWSEMLNANATVAASDFMGVHVLPYWEGVPVDHALTWIRDRLDSVRKAHPGKKLYIGEVGWPSGGENFHDAYPTPQAQAAVVRGFAAEAGALGLDYNVVEAFDGVWKSTIEGSPGPSWGVLDADRAPKWPLSGPVGPSFGDRLGAGLALAVGVALSAFAAFRRRSNAAFALAAGLGGHAVGFAVGAAAAAAYGEYLTFGALTTWGSAFALGALMLGVAFADWVSVARRLLTGRAAELLPRRLRPTAAAPLVSIHVAACREQPDVLAETLTALSRLDYPNYEVVVLINNTTEEHLVRPVEALCAALGPAFKFHWYPKIEGFKAGALNAALRHTDPNAAIIAVLDADYTVSPDWLSKLVPAFADPAVGIVQAPQEHRDGHDTALKAAMAAEYRPFFDVGMQEGVANQAFICHGTMILLRRAAMERVGGWSEAGICEDTELGLRILAAGYRAAYTDERLGAGLAPDNFTQFRKQRDRWVFGSTQILRAHGRAFLPVALGGSSGLTAVQKRGYLLNWLRWWSDAVGLVAAVAAVVWTFASLVLPLHLPPVAATAAVLGGLGLRVVASLLAARYASGNRWGESVSACAVGMALSTTVGLAALRGAVRRKDAFRVTAKGGKRSQSRFCARPEAILSAALLAASLTAALVNPLGTLSLTLWAVLLAAMALPNLMAVGFALLDTLPDRKAAVATTVAPQAAPAGAQRGRALAA</sequence>
<dbReference type="Pfam" id="PF13641">
    <property type="entry name" value="Glyco_tranf_2_3"/>
    <property type="match status" value="1"/>
</dbReference>
<dbReference type="InterPro" id="IPR017853">
    <property type="entry name" value="GH"/>
</dbReference>
<dbReference type="GO" id="GO:0005886">
    <property type="term" value="C:plasma membrane"/>
    <property type="evidence" value="ECO:0007669"/>
    <property type="project" value="TreeGrafter"/>
</dbReference>
<evidence type="ECO:0000256" key="12">
    <source>
        <dbReference type="SAM" id="Phobius"/>
    </source>
</evidence>
<evidence type="ECO:0000256" key="5">
    <source>
        <dbReference type="ARBA" id="ARBA00022842"/>
    </source>
</evidence>
<keyword evidence="6 12" id="KW-1133">Transmembrane helix</keyword>
<proteinExistence type="predicted"/>
<dbReference type="Proteomes" id="UP000277007">
    <property type="component" value="Unassembled WGS sequence"/>
</dbReference>
<evidence type="ECO:0000256" key="4">
    <source>
        <dbReference type="ARBA" id="ARBA00022692"/>
    </source>
</evidence>
<dbReference type="InterPro" id="IPR050321">
    <property type="entry name" value="Glycosyltr_2/OpgH_subfam"/>
</dbReference>
<feature type="transmembrane region" description="Helical" evidence="12">
    <location>
        <begin position="707"/>
        <end position="726"/>
    </location>
</feature>
<comment type="catalytic activity">
    <reaction evidence="8">
        <text>a 1,2-diacyl-sn-glycerol + UDP-alpha-D-glucose = a 1,2-diacyl-3-O-(beta-D-glucopyranosyl)-sn-glycerol + UDP + H(+)</text>
        <dbReference type="Rhea" id="RHEA:17285"/>
        <dbReference type="ChEBI" id="CHEBI:15378"/>
        <dbReference type="ChEBI" id="CHEBI:17815"/>
        <dbReference type="ChEBI" id="CHEBI:58223"/>
        <dbReference type="ChEBI" id="CHEBI:58885"/>
        <dbReference type="ChEBI" id="CHEBI:75799"/>
        <dbReference type="EC" id="2.4.1.336"/>
    </reaction>
</comment>
<dbReference type="SUPFAM" id="SSF53448">
    <property type="entry name" value="Nucleotide-diphospho-sugar transferases"/>
    <property type="match status" value="1"/>
</dbReference>
<evidence type="ECO:0000313" key="14">
    <source>
        <dbReference type="Proteomes" id="UP000277007"/>
    </source>
</evidence>
<gene>
    <name evidence="13" type="ORF">EJ903_21600</name>
</gene>
<name>A0A3S0R628_9PROT</name>
<protein>
    <recommendedName>
        <fullName evidence="10">Beta-monoglucosyldiacylglycerol synthase</fullName>
        <ecNumber evidence="9">2.4.1.336</ecNumber>
    </recommendedName>
    <alternativeName>
        <fullName evidence="11">UDP-glucose:1,2-diacylglycerol 3-beta-D-glucosyltransferase</fullName>
    </alternativeName>
</protein>
<dbReference type="GO" id="GO:0016758">
    <property type="term" value="F:hexosyltransferase activity"/>
    <property type="evidence" value="ECO:0007669"/>
    <property type="project" value="TreeGrafter"/>
</dbReference>
<feature type="transmembrane region" description="Helical" evidence="12">
    <location>
        <begin position="765"/>
        <end position="788"/>
    </location>
</feature>
<reference evidence="13 14" key="1">
    <citation type="submission" date="2018-12" db="EMBL/GenBank/DDBJ databases">
        <authorList>
            <person name="Yang Y."/>
        </authorList>
    </citation>
    <scope>NUCLEOTIDE SEQUENCE [LARGE SCALE GENOMIC DNA]</scope>
    <source>
        <strain evidence="13 14">L-25-5w-1</strain>
    </source>
</reference>
<feature type="transmembrane region" description="Helical" evidence="12">
    <location>
        <begin position="355"/>
        <end position="379"/>
    </location>
</feature>
<feature type="transmembrane region" description="Helical" evidence="12">
    <location>
        <begin position="391"/>
        <end position="410"/>
    </location>
</feature>
<organism evidence="13 14">
    <name type="scientific">Azospirillum griseum</name>
    <dbReference type="NCBI Taxonomy" id="2496639"/>
    <lineage>
        <taxon>Bacteria</taxon>
        <taxon>Pseudomonadati</taxon>
        <taxon>Pseudomonadota</taxon>
        <taxon>Alphaproteobacteria</taxon>
        <taxon>Rhodospirillales</taxon>
        <taxon>Azospirillaceae</taxon>
        <taxon>Azospirillum</taxon>
    </lineage>
</organism>
<keyword evidence="4 12" id="KW-0812">Transmembrane</keyword>
<dbReference type="EMBL" id="RXMA01000028">
    <property type="protein sequence ID" value="RTR16010.1"/>
    <property type="molecule type" value="Genomic_DNA"/>
</dbReference>
<keyword evidence="2" id="KW-0328">Glycosyltransferase</keyword>
<evidence type="ECO:0000256" key="11">
    <source>
        <dbReference type="ARBA" id="ARBA00078564"/>
    </source>
</evidence>
<accession>A0A3S0R628</accession>
<feature type="transmembrane region" description="Helical" evidence="12">
    <location>
        <begin position="836"/>
        <end position="861"/>
    </location>
</feature>
<evidence type="ECO:0000256" key="10">
    <source>
        <dbReference type="ARBA" id="ARBA00068721"/>
    </source>
</evidence>
<evidence type="ECO:0000256" key="8">
    <source>
        <dbReference type="ARBA" id="ARBA00053004"/>
    </source>
</evidence>
<keyword evidence="3 13" id="KW-0808">Transferase</keyword>
<evidence type="ECO:0000256" key="3">
    <source>
        <dbReference type="ARBA" id="ARBA00022679"/>
    </source>
</evidence>
<comment type="caution">
    <text evidence="13">The sequence shown here is derived from an EMBL/GenBank/DDBJ whole genome shotgun (WGS) entry which is preliminary data.</text>
</comment>
<evidence type="ECO:0000256" key="2">
    <source>
        <dbReference type="ARBA" id="ARBA00022676"/>
    </source>
</evidence>
<evidence type="ECO:0000256" key="1">
    <source>
        <dbReference type="ARBA" id="ARBA00004141"/>
    </source>
</evidence>
<keyword evidence="5" id="KW-0460">Magnesium</keyword>
<dbReference type="Gene3D" id="3.20.20.80">
    <property type="entry name" value="Glycosidases"/>
    <property type="match status" value="1"/>
</dbReference>
<dbReference type="OrthoDB" id="9806824at2"/>
<comment type="subcellular location">
    <subcellularLocation>
        <location evidence="1">Membrane</location>
        <topology evidence="1">Multi-pass membrane protein</topology>
    </subcellularLocation>
</comment>
<feature type="transmembrane region" description="Helical" evidence="12">
    <location>
        <begin position="733"/>
        <end position="753"/>
    </location>
</feature>
<dbReference type="PANTHER" id="PTHR43867">
    <property type="entry name" value="CELLULOSE SYNTHASE CATALYTIC SUBUNIT A [UDP-FORMING]"/>
    <property type="match status" value="1"/>
</dbReference>
<keyword evidence="14" id="KW-1185">Reference proteome</keyword>
<evidence type="ECO:0000256" key="9">
    <source>
        <dbReference type="ARBA" id="ARBA00066964"/>
    </source>
</evidence>
<keyword evidence="7 12" id="KW-0472">Membrane</keyword>
<evidence type="ECO:0000313" key="13">
    <source>
        <dbReference type="EMBL" id="RTR16010.1"/>
    </source>
</evidence>
<dbReference type="Gene3D" id="3.90.550.10">
    <property type="entry name" value="Spore Coat Polysaccharide Biosynthesis Protein SpsA, Chain A"/>
    <property type="match status" value="1"/>
</dbReference>
<dbReference type="EC" id="2.4.1.336" evidence="9"/>
<dbReference type="FunFam" id="3.90.550.10:FF:000164">
    <property type="entry name" value="Beta-(1-3)-glucosyl transferase"/>
    <property type="match status" value="1"/>
</dbReference>